<dbReference type="PANTHER" id="PTHR23028:SF53">
    <property type="entry name" value="ACYL_TRANSF_3 DOMAIN-CONTAINING PROTEIN"/>
    <property type="match status" value="1"/>
</dbReference>
<accession>A0ABQ6IRU4</accession>
<feature type="transmembrane region" description="Helical" evidence="2">
    <location>
        <begin position="293"/>
        <end position="313"/>
    </location>
</feature>
<feature type="transmembrane region" description="Helical" evidence="2">
    <location>
        <begin position="90"/>
        <end position="111"/>
    </location>
</feature>
<feature type="transmembrane region" description="Helical" evidence="2">
    <location>
        <begin position="269"/>
        <end position="287"/>
    </location>
</feature>
<feature type="region of interest" description="Disordered" evidence="1">
    <location>
        <begin position="1"/>
        <end position="22"/>
    </location>
</feature>
<reference evidence="5" key="1">
    <citation type="journal article" date="2019" name="Int. J. Syst. Evol. Microbiol.">
        <title>The Global Catalogue of Microorganisms (GCM) 10K type strain sequencing project: providing services to taxonomists for standard genome sequencing and annotation.</title>
        <authorList>
            <consortium name="The Broad Institute Genomics Platform"/>
            <consortium name="The Broad Institute Genome Sequencing Center for Infectious Disease"/>
            <person name="Wu L."/>
            <person name="Ma J."/>
        </authorList>
    </citation>
    <scope>NUCLEOTIDE SEQUENCE [LARGE SCALE GENOMIC DNA]</scope>
    <source>
        <strain evidence="5">NBRC 113072</strain>
    </source>
</reference>
<feature type="domain" description="Acyltransferase 3" evidence="3">
    <location>
        <begin position="24"/>
        <end position="377"/>
    </location>
</feature>
<keyword evidence="2" id="KW-0472">Membrane</keyword>
<gene>
    <name evidence="4" type="ORF">GCM10025883_14530</name>
</gene>
<dbReference type="EMBL" id="BSUO01000001">
    <property type="protein sequence ID" value="GMA39408.1"/>
    <property type="molecule type" value="Genomic_DNA"/>
</dbReference>
<feature type="transmembrane region" description="Helical" evidence="2">
    <location>
        <begin position="364"/>
        <end position="382"/>
    </location>
</feature>
<comment type="caution">
    <text evidence="4">The sequence shown here is derived from an EMBL/GenBank/DDBJ whole genome shotgun (WGS) entry which is preliminary data.</text>
</comment>
<feature type="compositionally biased region" description="Polar residues" evidence="1">
    <location>
        <begin position="522"/>
        <end position="532"/>
    </location>
</feature>
<sequence length="555" mass="58087">MREPCGSREGLGGRSVSGSPRRVDSLDGLRTIAVLLVVAFHVGMPGMAGGYLGVDVFFVLSGFLITTLLLKELSSTGRIDLGRFWARRALRLMPAAMLVIAAVVVWALFVAEPYRRPGIGADALWSLLYVGNWRFISSSSYFADDGTSSPLLHVWSLAVEEQFYVAWPLLLMLVCTLVWRRAAGKGFVDSAARIEADRRRKAGVVLATGLLALTLAVASAIWLWVLYDPAAPERAYMGTDTKVFEPLIGAAAAALMTRKRLQRWVVRRYAVLTVSGLAGLGLGVATLGGPSPVYFAGGAVAFSVCCAVLVAAATAGGNQSLIARTLGLAPVAYLGRISYGIYLWHWPVAVWLLPDPAVFDPTRAVAVVAFTIALASVSYHLVEVPIRTGALTRARPRHLLPLGATSLAAVVAFSTLLGGTTLSRLNPLSVSVASAAERSSVVVVGDSVMSRLVPSLAQTASARGITVLNGARGGCPALTVPALDAAGAPWPTAPAPRAYAHIRTTSSPRPTRVSSSGGRGTNSLTDSPTTAASCGPGRRSSGRLSVPPSPPTSPG</sequence>
<evidence type="ECO:0000313" key="4">
    <source>
        <dbReference type="EMBL" id="GMA39408.1"/>
    </source>
</evidence>
<feature type="transmembrane region" description="Helical" evidence="2">
    <location>
        <begin position="204"/>
        <end position="227"/>
    </location>
</feature>
<feature type="transmembrane region" description="Helical" evidence="2">
    <location>
        <begin position="51"/>
        <end position="70"/>
    </location>
</feature>
<proteinExistence type="predicted"/>
<dbReference type="InterPro" id="IPR050879">
    <property type="entry name" value="Acyltransferase_3"/>
</dbReference>
<evidence type="ECO:0000313" key="5">
    <source>
        <dbReference type="Proteomes" id="UP001157126"/>
    </source>
</evidence>
<feature type="compositionally biased region" description="Low complexity" evidence="1">
    <location>
        <begin position="501"/>
        <end position="516"/>
    </location>
</feature>
<feature type="transmembrane region" description="Helical" evidence="2">
    <location>
        <begin position="239"/>
        <end position="257"/>
    </location>
</feature>
<feature type="region of interest" description="Disordered" evidence="1">
    <location>
        <begin position="501"/>
        <end position="555"/>
    </location>
</feature>
<dbReference type="PANTHER" id="PTHR23028">
    <property type="entry name" value="ACETYLTRANSFERASE"/>
    <property type="match status" value="1"/>
</dbReference>
<organism evidence="4 5">
    <name type="scientific">Mobilicoccus caccae</name>
    <dbReference type="NCBI Taxonomy" id="1859295"/>
    <lineage>
        <taxon>Bacteria</taxon>
        <taxon>Bacillati</taxon>
        <taxon>Actinomycetota</taxon>
        <taxon>Actinomycetes</taxon>
        <taxon>Micrococcales</taxon>
        <taxon>Dermatophilaceae</taxon>
        <taxon>Mobilicoccus</taxon>
    </lineage>
</organism>
<feature type="transmembrane region" description="Helical" evidence="2">
    <location>
        <begin position="163"/>
        <end position="183"/>
    </location>
</feature>
<dbReference type="RefSeq" id="WP_284303327.1">
    <property type="nucleotide sequence ID" value="NZ_BSUO01000001.1"/>
</dbReference>
<name>A0ABQ6IRU4_9MICO</name>
<keyword evidence="2" id="KW-1133">Transmembrane helix</keyword>
<keyword evidence="2" id="KW-0812">Transmembrane</keyword>
<feature type="transmembrane region" description="Helical" evidence="2">
    <location>
        <begin position="402"/>
        <end position="422"/>
    </location>
</feature>
<evidence type="ECO:0000256" key="2">
    <source>
        <dbReference type="SAM" id="Phobius"/>
    </source>
</evidence>
<feature type="transmembrane region" description="Helical" evidence="2">
    <location>
        <begin position="325"/>
        <end position="344"/>
    </location>
</feature>
<dbReference type="InterPro" id="IPR002656">
    <property type="entry name" value="Acyl_transf_3_dom"/>
</dbReference>
<dbReference type="Pfam" id="PF01757">
    <property type="entry name" value="Acyl_transf_3"/>
    <property type="match status" value="1"/>
</dbReference>
<dbReference type="Proteomes" id="UP001157126">
    <property type="component" value="Unassembled WGS sequence"/>
</dbReference>
<evidence type="ECO:0000256" key="1">
    <source>
        <dbReference type="SAM" id="MobiDB-lite"/>
    </source>
</evidence>
<protein>
    <recommendedName>
        <fullName evidence="3">Acyltransferase 3 domain-containing protein</fullName>
    </recommendedName>
</protein>
<evidence type="ECO:0000259" key="3">
    <source>
        <dbReference type="Pfam" id="PF01757"/>
    </source>
</evidence>
<keyword evidence="5" id="KW-1185">Reference proteome</keyword>